<reference evidence="3 4" key="1">
    <citation type="submission" date="2024-03" db="EMBL/GenBank/DDBJ databases">
        <authorList>
            <person name="Martinez-Hernandez J."/>
        </authorList>
    </citation>
    <scope>NUCLEOTIDE SEQUENCE [LARGE SCALE GENOMIC DNA]</scope>
</reference>
<dbReference type="Pfam" id="PF05278">
    <property type="entry name" value="PEARLI-4"/>
    <property type="match status" value="1"/>
</dbReference>
<feature type="compositionally biased region" description="Basic and acidic residues" evidence="2">
    <location>
        <begin position="30"/>
        <end position="40"/>
    </location>
</feature>
<feature type="region of interest" description="Disordered" evidence="2">
    <location>
        <begin position="1"/>
        <end position="100"/>
    </location>
</feature>
<evidence type="ECO:0000313" key="4">
    <source>
        <dbReference type="Proteomes" id="UP001497480"/>
    </source>
</evidence>
<organism evidence="3 4">
    <name type="scientific">Lupinus luteus</name>
    <name type="common">European yellow lupine</name>
    <dbReference type="NCBI Taxonomy" id="3873"/>
    <lineage>
        <taxon>Eukaryota</taxon>
        <taxon>Viridiplantae</taxon>
        <taxon>Streptophyta</taxon>
        <taxon>Embryophyta</taxon>
        <taxon>Tracheophyta</taxon>
        <taxon>Spermatophyta</taxon>
        <taxon>Magnoliopsida</taxon>
        <taxon>eudicotyledons</taxon>
        <taxon>Gunneridae</taxon>
        <taxon>Pentapetalae</taxon>
        <taxon>rosids</taxon>
        <taxon>fabids</taxon>
        <taxon>Fabales</taxon>
        <taxon>Fabaceae</taxon>
        <taxon>Papilionoideae</taxon>
        <taxon>50 kb inversion clade</taxon>
        <taxon>genistoids sensu lato</taxon>
        <taxon>core genistoids</taxon>
        <taxon>Genisteae</taxon>
        <taxon>Lupinus</taxon>
    </lineage>
</organism>
<sequence length="381" mass="42623">MQPKGKRGKPGEPKNNEQNREGTSSNNNNDGERKEEKVVEDIENSSLSASLNDQSDSWEGSPSRRKRLIPYSRTTSSRRATLRSAKKLTEHQTGSPRGQSSVVAVFQKLHTTNTSAHRPPGGFLECPSMTPEMSSHEETENVGNSDSVARLTVDKPDAGEARMVGHSSTSSGLNPTQVINLQKDNEVNSAGQGLAEDMVDKYQVKLVLMPIVKQIISKHGDIFRNCTVVTTKYRSKLMEMICNIIIDLQGKKISEIKEDHLQDIVLLLDDMKNKNVHVEWLHQRLVEILQAREILKQASMLEEKKECYRKKVENAEKELKEKERDKEGLAALLKVACAEVDDCKEKLSAARDESARINETFADSESRVNCVLNSSLVDDLI</sequence>
<gene>
    <name evidence="3" type="ORF">LLUT_LOCUS26135</name>
</gene>
<dbReference type="Proteomes" id="UP001497480">
    <property type="component" value="Unassembled WGS sequence"/>
</dbReference>
<proteinExistence type="predicted"/>
<evidence type="ECO:0000256" key="1">
    <source>
        <dbReference type="SAM" id="Coils"/>
    </source>
</evidence>
<feature type="compositionally biased region" description="Polar residues" evidence="2">
    <location>
        <begin position="91"/>
        <end position="100"/>
    </location>
</feature>
<evidence type="ECO:0008006" key="5">
    <source>
        <dbReference type="Google" id="ProtNLM"/>
    </source>
</evidence>
<keyword evidence="1" id="KW-0175">Coiled coil</keyword>
<feature type="coiled-coil region" evidence="1">
    <location>
        <begin position="291"/>
        <end position="360"/>
    </location>
</feature>
<dbReference type="PANTHER" id="PTHR35358">
    <property type="entry name" value="OS06G0711100 PROTEIN"/>
    <property type="match status" value="1"/>
</dbReference>
<dbReference type="InterPro" id="IPR007942">
    <property type="entry name" value="PLipase-like"/>
</dbReference>
<protein>
    <recommendedName>
        <fullName evidence="5">Phospholipase-like protein</fullName>
    </recommendedName>
</protein>
<evidence type="ECO:0000313" key="3">
    <source>
        <dbReference type="EMBL" id="CAL0325075.1"/>
    </source>
</evidence>
<feature type="compositionally biased region" description="Polar residues" evidence="2">
    <location>
        <begin position="44"/>
        <end position="60"/>
    </location>
</feature>
<dbReference type="AlphaFoldDB" id="A0AAV1XTA7"/>
<feature type="compositionally biased region" description="Basic and acidic residues" evidence="2">
    <location>
        <begin position="9"/>
        <end position="20"/>
    </location>
</feature>
<evidence type="ECO:0000256" key="2">
    <source>
        <dbReference type="SAM" id="MobiDB-lite"/>
    </source>
</evidence>
<keyword evidence="4" id="KW-1185">Reference proteome</keyword>
<dbReference type="EMBL" id="CAXHTB010000018">
    <property type="protein sequence ID" value="CAL0325075.1"/>
    <property type="molecule type" value="Genomic_DNA"/>
</dbReference>
<comment type="caution">
    <text evidence="3">The sequence shown here is derived from an EMBL/GenBank/DDBJ whole genome shotgun (WGS) entry which is preliminary data.</text>
</comment>
<dbReference type="PANTHER" id="PTHR35358:SF10">
    <property type="entry name" value="PLANT PHOSPHOLIPASE-LIKE PROTEIN"/>
    <property type="match status" value="1"/>
</dbReference>
<name>A0AAV1XTA7_LUPLU</name>
<accession>A0AAV1XTA7</accession>